<protein>
    <submittedName>
        <fullName evidence="7">Uncharacterized protein</fullName>
    </submittedName>
</protein>
<feature type="signal peptide" evidence="6">
    <location>
        <begin position="1"/>
        <end position="17"/>
    </location>
</feature>
<evidence type="ECO:0000256" key="2">
    <source>
        <dbReference type="ARBA" id="ARBA00008960"/>
    </source>
</evidence>
<dbReference type="PANTHER" id="PTHR31703">
    <property type="entry name" value="UPF0669 PROTEIN C6ORF120"/>
    <property type="match status" value="1"/>
</dbReference>
<evidence type="ECO:0000313" key="7">
    <source>
        <dbReference type="EMBL" id="CAG9835249.1"/>
    </source>
</evidence>
<evidence type="ECO:0000256" key="1">
    <source>
        <dbReference type="ARBA" id="ARBA00004613"/>
    </source>
</evidence>
<keyword evidence="5" id="KW-0325">Glycoprotein</keyword>
<dbReference type="InterPro" id="IPR031420">
    <property type="entry name" value="UPF0669"/>
</dbReference>
<reference evidence="7" key="1">
    <citation type="submission" date="2022-01" db="EMBL/GenBank/DDBJ databases">
        <authorList>
            <person name="King R."/>
        </authorList>
    </citation>
    <scope>NUCLEOTIDE SEQUENCE</scope>
</reference>
<evidence type="ECO:0000256" key="5">
    <source>
        <dbReference type="ARBA" id="ARBA00023180"/>
    </source>
</evidence>
<keyword evidence="4 6" id="KW-0732">Signal</keyword>
<comment type="similarity">
    <text evidence="2">Belongs to the UPF0669 family.</text>
</comment>
<organism evidence="7 8">
    <name type="scientific">Diabrotica balteata</name>
    <name type="common">Banded cucumber beetle</name>
    <dbReference type="NCBI Taxonomy" id="107213"/>
    <lineage>
        <taxon>Eukaryota</taxon>
        <taxon>Metazoa</taxon>
        <taxon>Ecdysozoa</taxon>
        <taxon>Arthropoda</taxon>
        <taxon>Hexapoda</taxon>
        <taxon>Insecta</taxon>
        <taxon>Pterygota</taxon>
        <taxon>Neoptera</taxon>
        <taxon>Endopterygota</taxon>
        <taxon>Coleoptera</taxon>
        <taxon>Polyphaga</taxon>
        <taxon>Cucujiformia</taxon>
        <taxon>Chrysomeloidea</taxon>
        <taxon>Chrysomelidae</taxon>
        <taxon>Galerucinae</taxon>
        <taxon>Diabroticina</taxon>
        <taxon>Diabroticites</taxon>
        <taxon>Diabrotica</taxon>
    </lineage>
</organism>
<dbReference type="EMBL" id="OU898280">
    <property type="protein sequence ID" value="CAG9835249.1"/>
    <property type="molecule type" value="Genomic_DNA"/>
</dbReference>
<dbReference type="GO" id="GO:0005576">
    <property type="term" value="C:extracellular region"/>
    <property type="evidence" value="ECO:0007669"/>
    <property type="project" value="UniProtKB-SubCell"/>
</dbReference>
<dbReference type="Pfam" id="PF17065">
    <property type="entry name" value="UPF0669"/>
    <property type="match status" value="1"/>
</dbReference>
<name>A0A9N9T1W2_DIABA</name>
<evidence type="ECO:0000256" key="4">
    <source>
        <dbReference type="ARBA" id="ARBA00022729"/>
    </source>
</evidence>
<dbReference type="PANTHER" id="PTHR31703:SF2">
    <property type="entry name" value="UPF0669 PROTEIN C6ORF120"/>
    <property type="match status" value="1"/>
</dbReference>
<dbReference type="AlphaFoldDB" id="A0A9N9T1W2"/>
<evidence type="ECO:0000313" key="8">
    <source>
        <dbReference type="Proteomes" id="UP001153709"/>
    </source>
</evidence>
<comment type="subcellular location">
    <subcellularLocation>
        <location evidence="1">Secreted</location>
    </subcellularLocation>
</comment>
<proteinExistence type="inferred from homology"/>
<feature type="chain" id="PRO_5040502835" evidence="6">
    <location>
        <begin position="18"/>
        <end position="191"/>
    </location>
</feature>
<dbReference type="OrthoDB" id="10046613at2759"/>
<gene>
    <name evidence="7" type="ORF">DIABBA_LOCUS8464</name>
</gene>
<sequence length="191" mass="21377">MIHLIFKLLSLLIFSRADLEDGTNAYSNSEVLGYTEGVVGNESFVYYYIHHSGNIVLSLSSSVGDADLYISDTQVFPTYYPDTYDLHSATCGIDNVEIPLSFKSPIAVGVYGHSAHEVSNFVLQVLKNPEADRAFAIIEDELPQEMKDSTQVPNEIKFKNVKQKIKKKHHQSAQRPSGFESLFEIIGLIFL</sequence>
<evidence type="ECO:0000256" key="6">
    <source>
        <dbReference type="SAM" id="SignalP"/>
    </source>
</evidence>
<dbReference type="Proteomes" id="UP001153709">
    <property type="component" value="Chromosome 5"/>
</dbReference>
<keyword evidence="8" id="KW-1185">Reference proteome</keyword>
<accession>A0A9N9T1W2</accession>
<evidence type="ECO:0000256" key="3">
    <source>
        <dbReference type="ARBA" id="ARBA00022525"/>
    </source>
</evidence>
<keyword evidence="3" id="KW-0964">Secreted</keyword>